<name>A0A846M6A6_9SPHN</name>
<dbReference type="EMBL" id="JAASQR010000002">
    <property type="protein sequence ID" value="NIJ16250.1"/>
    <property type="molecule type" value="Genomic_DNA"/>
</dbReference>
<dbReference type="CDD" id="cd05233">
    <property type="entry name" value="SDR_c"/>
    <property type="match status" value="1"/>
</dbReference>
<dbReference type="Gene3D" id="3.40.50.720">
    <property type="entry name" value="NAD(P)-binding Rossmann-like Domain"/>
    <property type="match status" value="1"/>
</dbReference>
<dbReference type="InterPro" id="IPR036291">
    <property type="entry name" value="NAD(P)-bd_dom_sf"/>
</dbReference>
<evidence type="ECO:0000256" key="1">
    <source>
        <dbReference type="ARBA" id="ARBA00006484"/>
    </source>
</evidence>
<feature type="domain" description="Ketoreductase" evidence="4">
    <location>
        <begin position="7"/>
        <end position="171"/>
    </location>
</feature>
<comment type="similarity">
    <text evidence="1">Belongs to the short-chain dehydrogenases/reductases (SDR) family.</text>
</comment>
<dbReference type="SMART" id="SM00822">
    <property type="entry name" value="PKS_KR"/>
    <property type="match status" value="1"/>
</dbReference>
<dbReference type="SUPFAM" id="SSF51735">
    <property type="entry name" value="NAD(P)-binding Rossmann-fold domains"/>
    <property type="match status" value="1"/>
</dbReference>
<evidence type="ECO:0000256" key="3">
    <source>
        <dbReference type="ARBA" id="ARBA00051383"/>
    </source>
</evidence>
<dbReference type="InterPro" id="IPR020904">
    <property type="entry name" value="Sc_DH/Rdtase_CS"/>
</dbReference>
<sequence length="262" mass="27307">MKRFDGKVALITGGGSGIGAAAARRIAREGGKVVLFGRREAPLMHVAKECNGIAVVGDTTCLADIERAVDRAGDTFGGLDILVVSAGIEQFGSVESISLPDWHRVFDINLDGAMMAARSAIPSMRARGGGAIILVSSVAGLVGAPSYAAYCASKAGMLGLNRSIAFDYGPENIRCNAMCPGWTLTELALREIEDIAREKGIDAQQLQDELTSIYPLRRMARPDEMAAAIAFLASDDASFVTGTALSVDGGGGIVDVGTLPFL</sequence>
<keyword evidence="6" id="KW-1185">Reference proteome</keyword>
<keyword evidence="2" id="KW-0560">Oxidoreductase</keyword>
<organism evidence="5 6">
    <name type="scientific">Sphingobium vermicomposti</name>
    <dbReference type="NCBI Taxonomy" id="529005"/>
    <lineage>
        <taxon>Bacteria</taxon>
        <taxon>Pseudomonadati</taxon>
        <taxon>Pseudomonadota</taxon>
        <taxon>Alphaproteobacteria</taxon>
        <taxon>Sphingomonadales</taxon>
        <taxon>Sphingomonadaceae</taxon>
        <taxon>Sphingobium</taxon>
    </lineage>
</organism>
<proteinExistence type="inferred from homology"/>
<dbReference type="PROSITE" id="PS00061">
    <property type="entry name" value="ADH_SHORT"/>
    <property type="match status" value="1"/>
</dbReference>
<evidence type="ECO:0000256" key="2">
    <source>
        <dbReference type="ARBA" id="ARBA00023002"/>
    </source>
</evidence>
<dbReference type="PANTHER" id="PTHR42760">
    <property type="entry name" value="SHORT-CHAIN DEHYDROGENASES/REDUCTASES FAMILY MEMBER"/>
    <property type="match status" value="1"/>
</dbReference>
<protein>
    <submittedName>
        <fullName evidence="5">NAD(P)-dependent dehydrogenase (Short-subunit alcohol dehydrogenase family)</fullName>
    </submittedName>
</protein>
<dbReference type="Proteomes" id="UP000576821">
    <property type="component" value="Unassembled WGS sequence"/>
</dbReference>
<dbReference type="AlphaFoldDB" id="A0A846M6A6"/>
<dbReference type="PRINTS" id="PR00080">
    <property type="entry name" value="SDRFAMILY"/>
</dbReference>
<dbReference type="Pfam" id="PF13561">
    <property type="entry name" value="adh_short_C2"/>
    <property type="match status" value="1"/>
</dbReference>
<dbReference type="PANTHER" id="PTHR42760:SF133">
    <property type="entry name" value="3-OXOACYL-[ACYL-CARRIER-PROTEIN] REDUCTASE"/>
    <property type="match status" value="1"/>
</dbReference>
<dbReference type="RefSeq" id="WP_167302915.1">
    <property type="nucleotide sequence ID" value="NZ_JAASQR010000002.1"/>
</dbReference>
<comment type="catalytic activity">
    <reaction evidence="3">
        <text>2,5-dichlorocyclohexa-2,5-dien-1,4-diol + NAD(+) = 2,5-dichlorohydroquinone + NADH + H(+)</text>
        <dbReference type="Rhea" id="RHEA:15741"/>
        <dbReference type="ChEBI" id="CHEBI:15378"/>
        <dbReference type="ChEBI" id="CHEBI:27545"/>
        <dbReference type="ChEBI" id="CHEBI:28975"/>
        <dbReference type="ChEBI" id="CHEBI:57540"/>
        <dbReference type="ChEBI" id="CHEBI:57945"/>
    </reaction>
</comment>
<accession>A0A846M6A6</accession>
<reference evidence="5 6" key="1">
    <citation type="submission" date="2020-03" db="EMBL/GenBank/DDBJ databases">
        <title>Genomic Encyclopedia of Type Strains, Phase IV (KMG-IV): sequencing the most valuable type-strain genomes for metagenomic binning, comparative biology and taxonomic classification.</title>
        <authorList>
            <person name="Goeker M."/>
        </authorList>
    </citation>
    <scope>NUCLEOTIDE SEQUENCE [LARGE SCALE GENOMIC DNA]</scope>
    <source>
        <strain evidence="5 6">DSM 21299</strain>
    </source>
</reference>
<dbReference type="NCBIfam" id="NF005559">
    <property type="entry name" value="PRK07231.1"/>
    <property type="match status" value="1"/>
</dbReference>
<comment type="caution">
    <text evidence="5">The sequence shown here is derived from an EMBL/GenBank/DDBJ whole genome shotgun (WGS) entry which is preliminary data.</text>
</comment>
<evidence type="ECO:0000313" key="5">
    <source>
        <dbReference type="EMBL" id="NIJ16250.1"/>
    </source>
</evidence>
<dbReference type="FunFam" id="3.40.50.720:FF:000084">
    <property type="entry name" value="Short-chain dehydrogenase reductase"/>
    <property type="match status" value="1"/>
</dbReference>
<evidence type="ECO:0000259" key="4">
    <source>
        <dbReference type="SMART" id="SM00822"/>
    </source>
</evidence>
<evidence type="ECO:0000313" key="6">
    <source>
        <dbReference type="Proteomes" id="UP000576821"/>
    </source>
</evidence>
<dbReference type="GO" id="GO:0016616">
    <property type="term" value="F:oxidoreductase activity, acting on the CH-OH group of donors, NAD or NADP as acceptor"/>
    <property type="evidence" value="ECO:0007669"/>
    <property type="project" value="UniProtKB-ARBA"/>
</dbReference>
<dbReference type="InterPro" id="IPR002347">
    <property type="entry name" value="SDR_fam"/>
</dbReference>
<dbReference type="PRINTS" id="PR00081">
    <property type="entry name" value="GDHRDH"/>
</dbReference>
<dbReference type="InterPro" id="IPR057326">
    <property type="entry name" value="KR_dom"/>
</dbReference>
<gene>
    <name evidence="5" type="ORF">FHS54_001216</name>
</gene>